<keyword evidence="1" id="KW-0812">Transmembrane</keyword>
<dbReference type="EMBL" id="JADCKA010000002">
    <property type="protein sequence ID" value="MBE5035164.1"/>
    <property type="molecule type" value="Genomic_DNA"/>
</dbReference>
<dbReference type="RefSeq" id="WP_226384828.1">
    <property type="nucleotide sequence ID" value="NZ_JADCKA010000002.1"/>
</dbReference>
<comment type="caution">
    <text evidence="2">The sequence shown here is derived from an EMBL/GenBank/DDBJ whole genome shotgun (WGS) entry which is preliminary data.</text>
</comment>
<dbReference type="Proteomes" id="UP001516588">
    <property type="component" value="Unassembled WGS sequence"/>
</dbReference>
<gene>
    <name evidence="2" type="ORF">INF20_02585</name>
</gene>
<evidence type="ECO:0000256" key="1">
    <source>
        <dbReference type="SAM" id="Phobius"/>
    </source>
</evidence>
<feature type="transmembrane region" description="Helical" evidence="1">
    <location>
        <begin position="6"/>
        <end position="24"/>
    </location>
</feature>
<feature type="transmembrane region" description="Helical" evidence="1">
    <location>
        <begin position="36"/>
        <end position="57"/>
    </location>
</feature>
<keyword evidence="1" id="KW-1133">Transmembrane helix</keyword>
<evidence type="ECO:0000313" key="2">
    <source>
        <dbReference type="EMBL" id="MBE5035164.1"/>
    </source>
</evidence>
<feature type="transmembrane region" description="Helical" evidence="1">
    <location>
        <begin position="63"/>
        <end position="82"/>
    </location>
</feature>
<keyword evidence="3" id="KW-1185">Reference proteome</keyword>
<proteinExistence type="predicted"/>
<accession>A0ABR9QWA3</accession>
<reference evidence="2 3" key="1">
    <citation type="submission" date="2020-10" db="EMBL/GenBank/DDBJ databases">
        <title>ChiBAC.</title>
        <authorList>
            <person name="Zenner C."/>
            <person name="Hitch T.C.A."/>
            <person name="Clavel T."/>
        </authorList>
    </citation>
    <scope>NUCLEOTIDE SEQUENCE [LARGE SCALE GENOMIC DNA]</scope>
    <source>
        <strain evidence="2 3">DSM 108706</strain>
    </source>
</reference>
<organism evidence="2 3">
    <name type="scientific">Gallibacter intestinalis</name>
    <dbReference type="NCBI Taxonomy" id="2779356"/>
    <lineage>
        <taxon>Bacteria</taxon>
        <taxon>Bacillati</taxon>
        <taxon>Bacillota</taxon>
        <taxon>Clostridia</taxon>
        <taxon>Eubacteriales</taxon>
        <taxon>Eubacteriaceae</taxon>
        <taxon>Gallibacter</taxon>
    </lineage>
</organism>
<keyword evidence="1" id="KW-0472">Membrane</keyword>
<name>A0ABR9QWA3_9FIRM</name>
<sequence length="86" mass="9980">METIAILFMLILANLIYIALSCYYKTKKEDLVKMHPIIFEGLISSFLFYIAFIIYVITNIHFLLAIGMAISAIIAQICSWFLRKNR</sequence>
<evidence type="ECO:0000313" key="3">
    <source>
        <dbReference type="Proteomes" id="UP001516588"/>
    </source>
</evidence>
<protein>
    <submittedName>
        <fullName evidence="2">Uncharacterized protein</fullName>
    </submittedName>
</protein>